<keyword evidence="1" id="KW-1133">Transmembrane helix</keyword>
<evidence type="ECO:0000313" key="3">
    <source>
        <dbReference type="EMBL" id="PPK50678.1"/>
    </source>
</evidence>
<keyword evidence="1" id="KW-0812">Transmembrane</keyword>
<evidence type="ECO:0000313" key="2">
    <source>
        <dbReference type="EMBL" id="PPK49324.1"/>
    </source>
</evidence>
<evidence type="ECO:0000313" key="5">
    <source>
        <dbReference type="Proteomes" id="UP000239648"/>
    </source>
</evidence>
<organism evidence="3 4">
    <name type="scientific">Marinobacter persicus</name>
    <dbReference type="NCBI Taxonomy" id="930118"/>
    <lineage>
        <taxon>Bacteria</taxon>
        <taxon>Pseudomonadati</taxon>
        <taxon>Pseudomonadota</taxon>
        <taxon>Gammaproteobacteria</taxon>
        <taxon>Pseudomonadales</taxon>
        <taxon>Marinobacteraceae</taxon>
        <taxon>Marinobacter</taxon>
    </lineage>
</organism>
<dbReference type="Proteomes" id="UP000239446">
    <property type="component" value="Unassembled WGS sequence"/>
</dbReference>
<keyword evidence="5" id="KW-1185">Reference proteome</keyword>
<evidence type="ECO:0000313" key="4">
    <source>
        <dbReference type="Proteomes" id="UP000239446"/>
    </source>
</evidence>
<dbReference type="EMBL" id="PTIU01000064">
    <property type="protein sequence ID" value="PPK50678.1"/>
    <property type="molecule type" value="Genomic_DNA"/>
</dbReference>
<evidence type="ECO:0000256" key="1">
    <source>
        <dbReference type="SAM" id="Phobius"/>
    </source>
</evidence>
<protein>
    <submittedName>
        <fullName evidence="3">Uncharacterized protein</fullName>
    </submittedName>
</protein>
<dbReference type="Proteomes" id="UP000239648">
    <property type="component" value="Unassembled WGS sequence"/>
</dbReference>
<sequence length="97" mass="10747">MRRRKSTFNDFFDLLFEVSGDFWQFGAAVTVALGVFSLLALKWAVGKSAAASAATGTSLAVFQNLSWAFYLVPIMLAIFTVIFGWKAFTAYAKQNNF</sequence>
<proteinExistence type="predicted"/>
<dbReference type="EMBL" id="PTIT01000059">
    <property type="protein sequence ID" value="PPK49324.1"/>
    <property type="molecule type" value="Genomic_DNA"/>
</dbReference>
<accession>A0A2S6G1V9</accession>
<comment type="caution">
    <text evidence="3">The sequence shown here is derived from an EMBL/GenBank/DDBJ whole genome shotgun (WGS) entry which is preliminary data.</text>
</comment>
<reference evidence="3 4" key="2">
    <citation type="submission" date="2018-02" db="EMBL/GenBank/DDBJ databases">
        <title>Subsurface microbial communities from deep shales in Ohio and West Virginia, USA.</title>
        <authorList>
            <person name="Wrighton K."/>
        </authorList>
    </citation>
    <scope>NUCLEOTIDE SEQUENCE [LARGE SCALE GENOMIC DNA]</scope>
    <source>
        <strain evidence="3 4">UTICA-S1B9</strain>
    </source>
</reference>
<gene>
    <name evidence="3" type="ORF">B0H24_10643</name>
    <name evidence="2" type="ORF">BY455_1593</name>
</gene>
<feature type="transmembrane region" description="Helical" evidence="1">
    <location>
        <begin position="65"/>
        <end position="85"/>
    </location>
</feature>
<name>A0A2S6G1V9_9GAMM</name>
<feature type="transmembrane region" description="Helical" evidence="1">
    <location>
        <begin position="21"/>
        <end position="45"/>
    </location>
</feature>
<reference evidence="2 5" key="1">
    <citation type="submission" date="2018-02" db="EMBL/GenBank/DDBJ databases">
        <title>Deep subsurface shale carbon reservoir microbial communities from Ohio and West Virginia, USA.</title>
        <authorList>
            <person name="Wrighton K."/>
        </authorList>
    </citation>
    <scope>NUCLEOTIDE SEQUENCE [LARGE SCALE GENOMIC DNA]</scope>
    <source>
        <strain evidence="2 5">UTICA-S1B6</strain>
    </source>
</reference>
<keyword evidence="1" id="KW-0472">Membrane</keyword>
<dbReference type="AlphaFoldDB" id="A0A2S6G1V9"/>